<keyword evidence="3" id="KW-0808">Transferase</keyword>
<evidence type="ECO:0000256" key="7">
    <source>
        <dbReference type="ARBA" id="ARBA00024033"/>
    </source>
</evidence>
<dbReference type="EMBL" id="CP015163">
    <property type="protein sequence ID" value="AXB43124.1"/>
    <property type="molecule type" value="Genomic_DNA"/>
</dbReference>
<feature type="transmembrane region" description="Helical" evidence="8">
    <location>
        <begin position="67"/>
        <end position="96"/>
    </location>
</feature>
<keyword evidence="5 8" id="KW-1133">Transmembrane helix</keyword>
<sequence>MKALITVVSVVLGAIGPLWWVLDLPLGVDTAVYRAGGWAVLHGQPLYDHLAALPDWAPELPFTYPPFAALLCTPLALLPAQWCWSLLAMAAAPALAVTVRAFTDDRRWWLVLGGFALYPVWQSVGLGQVNLVLMAMVTADVLVLRESRYRGLLIGVAAAIKLVPLIFIGHLLLTGRRAGALRALGAFAGATTLGFLALPRDSLRYWTSALVNDHFAQTGGWIGNQSWHGFVTRTVPEDWRSAVIAGGCAVAVVATALVVRRLHQGGDTRGALLATAGCALLVSPISWTHHWVWLVPLLVHRPVLRPLAAVFALPVVLTGNAYLFTAVLLLGMRAGGLLSPVRSLR</sequence>
<evidence type="ECO:0000256" key="6">
    <source>
        <dbReference type="ARBA" id="ARBA00023136"/>
    </source>
</evidence>
<feature type="transmembrane region" description="Helical" evidence="8">
    <location>
        <begin position="307"/>
        <end position="330"/>
    </location>
</feature>
<dbReference type="KEGG" id="aab:A4R43_11655"/>
<dbReference type="RefSeq" id="WP_113692369.1">
    <property type="nucleotide sequence ID" value="NZ_CP015163.1"/>
</dbReference>
<feature type="transmembrane region" description="Helical" evidence="8">
    <location>
        <begin position="239"/>
        <end position="259"/>
    </location>
</feature>
<organism evidence="9 10">
    <name type="scientific">Amycolatopsis albispora</name>
    <dbReference type="NCBI Taxonomy" id="1804986"/>
    <lineage>
        <taxon>Bacteria</taxon>
        <taxon>Bacillati</taxon>
        <taxon>Actinomycetota</taxon>
        <taxon>Actinomycetes</taxon>
        <taxon>Pseudonocardiales</taxon>
        <taxon>Pseudonocardiaceae</taxon>
        <taxon>Amycolatopsis</taxon>
    </lineage>
</organism>
<dbReference type="AlphaFoldDB" id="A0A344L500"/>
<accession>A0A344L500</accession>
<dbReference type="GO" id="GO:0005886">
    <property type="term" value="C:plasma membrane"/>
    <property type="evidence" value="ECO:0007669"/>
    <property type="project" value="UniProtKB-SubCell"/>
</dbReference>
<comment type="similarity">
    <text evidence="7">Belongs to the glycosyltransferase 87 family.</text>
</comment>
<evidence type="ECO:0000256" key="5">
    <source>
        <dbReference type="ARBA" id="ARBA00022989"/>
    </source>
</evidence>
<feature type="transmembrane region" description="Helical" evidence="8">
    <location>
        <begin position="149"/>
        <end position="173"/>
    </location>
</feature>
<dbReference type="InterPro" id="IPR018584">
    <property type="entry name" value="GT87"/>
</dbReference>
<gene>
    <name evidence="9" type="ORF">A4R43_11655</name>
</gene>
<evidence type="ECO:0000313" key="9">
    <source>
        <dbReference type="EMBL" id="AXB43124.1"/>
    </source>
</evidence>
<feature type="transmembrane region" description="Helical" evidence="8">
    <location>
        <begin position="271"/>
        <end position="287"/>
    </location>
</feature>
<keyword evidence="2" id="KW-1003">Cell membrane</keyword>
<dbReference type="Pfam" id="PF09594">
    <property type="entry name" value="GT87"/>
    <property type="match status" value="1"/>
</dbReference>
<keyword evidence="6 8" id="KW-0472">Membrane</keyword>
<reference evidence="9 10" key="1">
    <citation type="submission" date="2016-04" db="EMBL/GenBank/DDBJ databases">
        <title>Complete genome sequence and analysis of deep-sea sediment isolate, Amycolatopsis sp. WP1.</title>
        <authorList>
            <person name="Wang H."/>
            <person name="Chen S."/>
            <person name="Wu Q."/>
        </authorList>
    </citation>
    <scope>NUCLEOTIDE SEQUENCE [LARGE SCALE GENOMIC DNA]</scope>
    <source>
        <strain evidence="9 10">WP1</strain>
    </source>
</reference>
<evidence type="ECO:0000256" key="2">
    <source>
        <dbReference type="ARBA" id="ARBA00022475"/>
    </source>
</evidence>
<proteinExistence type="inferred from homology"/>
<evidence type="ECO:0000256" key="3">
    <source>
        <dbReference type="ARBA" id="ARBA00022679"/>
    </source>
</evidence>
<name>A0A344L500_9PSEU</name>
<evidence type="ECO:0000313" key="10">
    <source>
        <dbReference type="Proteomes" id="UP000250434"/>
    </source>
</evidence>
<keyword evidence="4 8" id="KW-0812">Transmembrane</keyword>
<feature type="transmembrane region" description="Helical" evidence="8">
    <location>
        <begin position="180"/>
        <end position="198"/>
    </location>
</feature>
<dbReference type="Proteomes" id="UP000250434">
    <property type="component" value="Chromosome"/>
</dbReference>
<keyword evidence="10" id="KW-1185">Reference proteome</keyword>
<evidence type="ECO:0000256" key="4">
    <source>
        <dbReference type="ARBA" id="ARBA00022692"/>
    </source>
</evidence>
<evidence type="ECO:0000256" key="1">
    <source>
        <dbReference type="ARBA" id="ARBA00004651"/>
    </source>
</evidence>
<dbReference type="GO" id="GO:0016758">
    <property type="term" value="F:hexosyltransferase activity"/>
    <property type="evidence" value="ECO:0007669"/>
    <property type="project" value="InterPro"/>
</dbReference>
<comment type="subcellular location">
    <subcellularLocation>
        <location evidence="1">Cell membrane</location>
        <topology evidence="1">Multi-pass membrane protein</topology>
    </subcellularLocation>
</comment>
<protein>
    <recommendedName>
        <fullName evidence="11">Alpha-1,2-mannosyltransferase</fullName>
    </recommendedName>
</protein>
<feature type="transmembrane region" description="Helical" evidence="8">
    <location>
        <begin position="108"/>
        <end position="129"/>
    </location>
</feature>
<evidence type="ECO:0008006" key="11">
    <source>
        <dbReference type="Google" id="ProtNLM"/>
    </source>
</evidence>
<dbReference type="OrthoDB" id="9774600at2"/>
<evidence type="ECO:0000256" key="8">
    <source>
        <dbReference type="SAM" id="Phobius"/>
    </source>
</evidence>